<dbReference type="Pfam" id="PF02108">
    <property type="entry name" value="FliH"/>
    <property type="match status" value="1"/>
</dbReference>
<dbReference type="GO" id="GO:0015031">
    <property type="term" value="P:protein transport"/>
    <property type="evidence" value="ECO:0007669"/>
    <property type="project" value="UniProtKB-KW"/>
</dbReference>
<dbReference type="InterPro" id="IPR051472">
    <property type="entry name" value="T3SS_Stator/FliH"/>
</dbReference>
<dbReference type="AlphaFoldDB" id="A0A378XXD6"/>
<evidence type="ECO:0000313" key="9">
    <source>
        <dbReference type="EMBL" id="SUA69238.1"/>
    </source>
</evidence>
<dbReference type="GO" id="GO:0005829">
    <property type="term" value="C:cytosol"/>
    <property type="evidence" value="ECO:0007669"/>
    <property type="project" value="TreeGrafter"/>
</dbReference>
<comment type="similarity">
    <text evidence="2">Belongs to the FliH family.</text>
</comment>
<dbReference type="InterPro" id="IPR018035">
    <property type="entry name" value="Flagellar_FliH/T3SS_HrpE"/>
</dbReference>
<evidence type="ECO:0000256" key="1">
    <source>
        <dbReference type="ARBA" id="ARBA00003041"/>
    </source>
</evidence>
<evidence type="ECO:0000256" key="6">
    <source>
        <dbReference type="ARBA" id="ARBA00023225"/>
    </source>
</evidence>
<comment type="function">
    <text evidence="1">Needed for flagellar regrowth and assembly.</text>
</comment>
<keyword evidence="4" id="KW-1005">Bacterial flagellum biogenesis</keyword>
<dbReference type="EMBL" id="UGSC01000001">
    <property type="protein sequence ID" value="SUA69238.1"/>
    <property type="molecule type" value="Genomic_DNA"/>
</dbReference>
<protein>
    <submittedName>
        <fullName evidence="9">Flagellar biosynthesis/type III secretory pathway protein</fullName>
    </submittedName>
</protein>
<name>A0A378XXD6_PAEPO</name>
<reference evidence="9 10" key="1">
    <citation type="submission" date="2018-06" db="EMBL/GenBank/DDBJ databases">
        <authorList>
            <consortium name="Pathogen Informatics"/>
            <person name="Doyle S."/>
        </authorList>
    </citation>
    <scope>NUCLEOTIDE SEQUENCE [LARGE SCALE GENOMIC DNA]</scope>
    <source>
        <strain evidence="9 10">NCTC10343</strain>
    </source>
</reference>
<feature type="coiled-coil region" evidence="7">
    <location>
        <begin position="57"/>
        <end position="155"/>
    </location>
</feature>
<dbReference type="Proteomes" id="UP000254400">
    <property type="component" value="Unassembled WGS sequence"/>
</dbReference>
<keyword evidence="9" id="KW-0966">Cell projection</keyword>
<keyword evidence="3" id="KW-0813">Transport</keyword>
<dbReference type="PANTHER" id="PTHR34982:SF1">
    <property type="entry name" value="FLAGELLAR ASSEMBLY PROTEIN FLIH"/>
    <property type="match status" value="1"/>
</dbReference>
<evidence type="ECO:0000256" key="3">
    <source>
        <dbReference type="ARBA" id="ARBA00022448"/>
    </source>
</evidence>
<keyword evidence="5" id="KW-0653">Protein transport</keyword>
<evidence type="ECO:0000259" key="8">
    <source>
        <dbReference type="Pfam" id="PF02108"/>
    </source>
</evidence>
<evidence type="ECO:0000256" key="4">
    <source>
        <dbReference type="ARBA" id="ARBA00022795"/>
    </source>
</evidence>
<organism evidence="9 10">
    <name type="scientific">Paenibacillus polymyxa</name>
    <name type="common">Bacillus polymyxa</name>
    <dbReference type="NCBI Taxonomy" id="1406"/>
    <lineage>
        <taxon>Bacteria</taxon>
        <taxon>Bacillati</taxon>
        <taxon>Bacillota</taxon>
        <taxon>Bacilli</taxon>
        <taxon>Bacillales</taxon>
        <taxon>Paenibacillaceae</taxon>
        <taxon>Paenibacillus</taxon>
    </lineage>
</organism>
<keyword evidence="9" id="KW-0282">Flagellum</keyword>
<evidence type="ECO:0000256" key="5">
    <source>
        <dbReference type="ARBA" id="ARBA00022927"/>
    </source>
</evidence>
<accession>A0A378XXD6</accession>
<gene>
    <name evidence="9" type="ORF">NCTC10343_02125</name>
</gene>
<dbReference type="PANTHER" id="PTHR34982">
    <property type="entry name" value="YOP PROTEINS TRANSLOCATION PROTEIN L"/>
    <property type="match status" value="1"/>
</dbReference>
<evidence type="ECO:0000313" key="10">
    <source>
        <dbReference type="Proteomes" id="UP000254400"/>
    </source>
</evidence>
<dbReference type="GO" id="GO:0044781">
    <property type="term" value="P:bacterial-type flagellum organization"/>
    <property type="evidence" value="ECO:0007669"/>
    <property type="project" value="UniProtKB-KW"/>
</dbReference>
<sequence>MTSLSNLIKSFQYVPVEALKTIDVAHTYVSETTDEEITTEYTEPEPQRDYEAERLRDEMLNDAKDFAERQVREAAEEAERMLQEAQQQIEDWWQERREHDDQLIQSIKADGFQQGYEEGQKLAEAELQTKSEQMMEEAQDILRQAYEIKEQLIQEAEPFLVELSSAIAEKVIEKQLSLEPEYTIELIRKNLARKREKGIITLCVSPQHFAFVQGAREELSLTVDSQAELQIIPDGTVKDRGCVIRSSFGSVDARIDTQLAEIKKELLRLAHENEERRHEGA</sequence>
<evidence type="ECO:0000256" key="2">
    <source>
        <dbReference type="ARBA" id="ARBA00006602"/>
    </source>
</evidence>
<proteinExistence type="inferred from homology"/>
<keyword evidence="9" id="KW-0969">Cilium</keyword>
<keyword evidence="7" id="KW-0175">Coiled coil</keyword>
<evidence type="ECO:0000256" key="7">
    <source>
        <dbReference type="SAM" id="Coils"/>
    </source>
</evidence>
<feature type="domain" description="Flagellar assembly protein FliH/Type III secretion system HrpE" evidence="8">
    <location>
        <begin position="134"/>
        <end position="261"/>
    </location>
</feature>
<keyword evidence="6" id="KW-1006">Bacterial flagellum protein export</keyword>